<dbReference type="Proteomes" id="UP000279673">
    <property type="component" value="Unassembled WGS sequence"/>
</dbReference>
<feature type="region of interest" description="Disordered" evidence="1">
    <location>
        <begin position="1"/>
        <end position="49"/>
    </location>
</feature>
<evidence type="ECO:0000256" key="1">
    <source>
        <dbReference type="SAM" id="MobiDB-lite"/>
    </source>
</evidence>
<protein>
    <recommendedName>
        <fullName evidence="4">Papain-like cysteine peptidase</fullName>
    </recommendedName>
</protein>
<feature type="compositionally biased region" description="Polar residues" evidence="1">
    <location>
        <begin position="38"/>
        <end position="49"/>
    </location>
</feature>
<evidence type="ECO:0000313" key="2">
    <source>
        <dbReference type="EMBL" id="RLL64505.1"/>
    </source>
</evidence>
<proteinExistence type="predicted"/>
<reference evidence="2 3" key="1">
    <citation type="submission" date="2018-10" db="EMBL/GenBank/DDBJ databases">
        <title>Rhodobacter sp . BO-81.</title>
        <authorList>
            <person name="Im W.T."/>
        </authorList>
    </citation>
    <scope>NUCLEOTIDE SEQUENCE [LARGE SCALE GENOMIC DNA]</scope>
    <source>
        <strain evidence="2 3">BO-81</strain>
    </source>
</reference>
<dbReference type="AlphaFoldDB" id="A0A421BP10"/>
<evidence type="ECO:0000313" key="3">
    <source>
        <dbReference type="Proteomes" id="UP000279673"/>
    </source>
</evidence>
<accession>A0A421BP10</accession>
<evidence type="ECO:0008006" key="4">
    <source>
        <dbReference type="Google" id="ProtNLM"/>
    </source>
</evidence>
<sequence length="282" mass="31642">MRPPRAAGIGRPLPRPRHRQQAFGGGFRPGNPLASADSPRSPSTRPAVTTASPGVAFYSIGENCLGHGVLQRHGVAPLLSTPFSHARSNIDYATQLVETDFVDMLTPRFLHHEQRNKTRMPVHSLYTCEAGLYEKSVCNGFEFSHHDVIDDAENRASYLRKAQRFLDGLSGTGPACFLYHHRLHRTQDIARVAAKLRRFQELCRARSGRPISVTMFTQRLVGSDDQRRVEFLRPDGIPVAILHTRHKWCGTDPEQFWGRVDDDLFARMIGAFEFHAATAGTF</sequence>
<organism evidence="2 3">
    <name type="scientific">Paenirhodobacter hankyongi</name>
    <dbReference type="NCBI Taxonomy" id="2294033"/>
    <lineage>
        <taxon>Bacteria</taxon>
        <taxon>Pseudomonadati</taxon>
        <taxon>Pseudomonadota</taxon>
        <taxon>Alphaproteobacteria</taxon>
        <taxon>Rhodobacterales</taxon>
        <taxon>Rhodobacter group</taxon>
        <taxon>Paenirhodobacter</taxon>
    </lineage>
</organism>
<dbReference type="Pfam" id="PF08795">
    <property type="entry name" value="DUF1796"/>
    <property type="match status" value="1"/>
</dbReference>
<keyword evidence="3" id="KW-1185">Reference proteome</keyword>
<dbReference type="InterPro" id="IPR014903">
    <property type="entry name" value="DUF1796"/>
</dbReference>
<dbReference type="EMBL" id="RCHI01000009">
    <property type="protein sequence ID" value="RLL64505.1"/>
    <property type="molecule type" value="Genomic_DNA"/>
</dbReference>
<comment type="caution">
    <text evidence="2">The sequence shown here is derived from an EMBL/GenBank/DDBJ whole genome shotgun (WGS) entry which is preliminary data.</text>
</comment>
<name>A0A421BP10_9RHOB</name>
<gene>
    <name evidence="2" type="ORF">DYS74_11020</name>
</gene>